<dbReference type="EMBL" id="UYYB01020274">
    <property type="protein sequence ID" value="VDM71408.1"/>
    <property type="molecule type" value="Genomic_DNA"/>
</dbReference>
<evidence type="ECO:0000313" key="1">
    <source>
        <dbReference type="EMBL" id="VDM71408.1"/>
    </source>
</evidence>
<organism evidence="1 2">
    <name type="scientific">Strongylus vulgaris</name>
    <name type="common">Blood worm</name>
    <dbReference type="NCBI Taxonomy" id="40348"/>
    <lineage>
        <taxon>Eukaryota</taxon>
        <taxon>Metazoa</taxon>
        <taxon>Ecdysozoa</taxon>
        <taxon>Nematoda</taxon>
        <taxon>Chromadorea</taxon>
        <taxon>Rhabditida</taxon>
        <taxon>Rhabditina</taxon>
        <taxon>Rhabditomorpha</taxon>
        <taxon>Strongyloidea</taxon>
        <taxon>Strongylidae</taxon>
        <taxon>Strongylus</taxon>
    </lineage>
</organism>
<gene>
    <name evidence="1" type="ORF">SVUK_LOCUS6406</name>
</gene>
<sequence>MLDKIAHRLLSTAYTLLKRNEYKAILDAQMAPGIRRRTELDMRKLRETS</sequence>
<dbReference type="Proteomes" id="UP000270094">
    <property type="component" value="Unassembled WGS sequence"/>
</dbReference>
<keyword evidence="2" id="KW-1185">Reference proteome</keyword>
<dbReference type="AlphaFoldDB" id="A0A3P7KVN0"/>
<name>A0A3P7KVN0_STRVU</name>
<protein>
    <submittedName>
        <fullName evidence="1">Uncharacterized protein</fullName>
    </submittedName>
</protein>
<dbReference type="OrthoDB" id="416496at2759"/>
<proteinExistence type="predicted"/>
<reference evidence="1 2" key="1">
    <citation type="submission" date="2018-11" db="EMBL/GenBank/DDBJ databases">
        <authorList>
            <consortium name="Pathogen Informatics"/>
        </authorList>
    </citation>
    <scope>NUCLEOTIDE SEQUENCE [LARGE SCALE GENOMIC DNA]</scope>
</reference>
<accession>A0A3P7KVN0</accession>
<evidence type="ECO:0000313" key="2">
    <source>
        <dbReference type="Proteomes" id="UP000270094"/>
    </source>
</evidence>